<dbReference type="Proteomes" id="UP000195152">
    <property type="component" value="Unassembled WGS sequence"/>
</dbReference>
<evidence type="ECO:0000313" key="3">
    <source>
        <dbReference type="EMBL" id="OTW47093.1"/>
    </source>
</evidence>
<dbReference type="EMBL" id="NFCF01000076">
    <property type="protein sequence ID" value="OTW47093.1"/>
    <property type="molecule type" value="Genomic_DNA"/>
</dbReference>
<dbReference type="Pfam" id="PF13401">
    <property type="entry name" value="AAA_22"/>
    <property type="match status" value="1"/>
</dbReference>
<evidence type="ECO:0000313" key="4">
    <source>
        <dbReference type="Proteomes" id="UP000195152"/>
    </source>
</evidence>
<feature type="domain" description="AAA+ ATPase" evidence="2">
    <location>
        <begin position="47"/>
        <end position="231"/>
    </location>
</feature>
<gene>
    <name evidence="3" type="ORF">BK699_18130</name>
</gene>
<dbReference type="Gene3D" id="3.40.50.300">
    <property type="entry name" value="P-loop containing nucleotide triphosphate hydrolases"/>
    <property type="match status" value="1"/>
</dbReference>
<proteinExistence type="predicted"/>
<feature type="region of interest" description="Disordered" evidence="1">
    <location>
        <begin position="348"/>
        <end position="375"/>
    </location>
</feature>
<protein>
    <submittedName>
        <fullName evidence="3">ATPase</fullName>
    </submittedName>
</protein>
<dbReference type="SMART" id="SM00382">
    <property type="entry name" value="AAA"/>
    <property type="match status" value="1"/>
</dbReference>
<dbReference type="RefSeq" id="WP_000588996.1">
    <property type="nucleotide sequence ID" value="NZ_NFCF01000076.1"/>
</dbReference>
<evidence type="ECO:0000259" key="2">
    <source>
        <dbReference type="SMART" id="SM00382"/>
    </source>
</evidence>
<dbReference type="AlphaFoldDB" id="A0A242W922"/>
<sequence length="375" mass="43446">MIKETSIIKEETTMEGKMKKFERVKIIHPKMKQIMSELKSLIEQPSGNEIIMVLGPSGVGKSTLIYELKKEILNEMMVELEKDKSILPFVSVELISPDSGVFNWKDFYVRVLSSMEEPLIDKKIIYEDKIESKRKPRAREAHYLTSPELRRSLENAFYYRKPKVFIIDEAQHFIKVPSARKYLDQLDSLKSLSNLTKVPQLLVGTYELKNFVNLNGQLARRTLDIHFPRYDLSNKEDFINYLGIIRGLLECLPIEKSPNLLEYWDFIYERTIGCVGILKDWLSRALKLALENNDDVLEMNHLRNTALSINKISKLVDEVAQGEICFIETSEKILDVRKKLGIDNTDIRKNKHSKKKGVGIRKPNRDQVGGNKDEE</sequence>
<feature type="compositionally biased region" description="Basic residues" evidence="1">
    <location>
        <begin position="349"/>
        <end position="359"/>
    </location>
</feature>
<evidence type="ECO:0000256" key="1">
    <source>
        <dbReference type="SAM" id="MobiDB-lite"/>
    </source>
</evidence>
<dbReference type="InterPro" id="IPR027417">
    <property type="entry name" value="P-loop_NTPase"/>
</dbReference>
<reference evidence="3 4" key="1">
    <citation type="submission" date="2016-10" db="EMBL/GenBank/DDBJ databases">
        <title>Comparative genomics of Bacillus thuringiensis reveals a path to pathogens against multiple invertebrate hosts.</title>
        <authorList>
            <person name="Zheng J."/>
            <person name="Gao Q."/>
            <person name="Liu H."/>
            <person name="Peng D."/>
            <person name="Ruan L."/>
            <person name="Sun M."/>
        </authorList>
    </citation>
    <scope>NUCLEOTIDE SEQUENCE [LARGE SCALE GENOMIC DNA]</scope>
    <source>
        <strain evidence="3">BGSC 4AC1</strain>
    </source>
</reference>
<dbReference type="InterPro" id="IPR003593">
    <property type="entry name" value="AAA+_ATPase"/>
</dbReference>
<dbReference type="SUPFAM" id="SSF52540">
    <property type="entry name" value="P-loop containing nucleoside triphosphate hydrolases"/>
    <property type="match status" value="1"/>
</dbReference>
<dbReference type="InterPro" id="IPR049945">
    <property type="entry name" value="AAA_22"/>
</dbReference>
<dbReference type="GO" id="GO:0016887">
    <property type="term" value="F:ATP hydrolysis activity"/>
    <property type="evidence" value="ECO:0007669"/>
    <property type="project" value="InterPro"/>
</dbReference>
<accession>A0A242W922</accession>
<organism evidence="3 4">
    <name type="scientific">Bacillus thuringiensis serovar mexicanensis</name>
    <dbReference type="NCBI Taxonomy" id="180868"/>
    <lineage>
        <taxon>Bacteria</taxon>
        <taxon>Bacillati</taxon>
        <taxon>Bacillota</taxon>
        <taxon>Bacilli</taxon>
        <taxon>Bacillales</taxon>
        <taxon>Bacillaceae</taxon>
        <taxon>Bacillus</taxon>
        <taxon>Bacillus cereus group</taxon>
    </lineage>
</organism>
<comment type="caution">
    <text evidence="3">The sequence shown here is derived from an EMBL/GenBank/DDBJ whole genome shotgun (WGS) entry which is preliminary data.</text>
</comment>
<name>A0A242W922_BACTU</name>